<proteinExistence type="predicted"/>
<evidence type="ECO:0000313" key="2">
    <source>
        <dbReference type="EMBL" id="EJS44268.1"/>
    </source>
</evidence>
<dbReference type="EMBL" id="ALIE01000041">
    <property type="protein sequence ID" value="EJS44268.1"/>
    <property type="molecule type" value="Genomic_DNA"/>
</dbReference>
<feature type="chain" id="PRO_5003814008" evidence="1">
    <location>
        <begin position="18"/>
        <end position="205"/>
    </location>
</feature>
<keyword evidence="3" id="KW-1185">Reference proteome</keyword>
<dbReference type="AlphaFoldDB" id="J8Q3L8"/>
<protein>
    <submittedName>
        <fullName evidence="2">YDR056C</fullName>
    </submittedName>
</protein>
<evidence type="ECO:0000256" key="1">
    <source>
        <dbReference type="SAM" id="SignalP"/>
    </source>
</evidence>
<organism evidence="2 3">
    <name type="scientific">Saccharomyces arboricola (strain H-6 / AS 2.3317 / CBS 10644)</name>
    <name type="common">Yeast</name>
    <dbReference type="NCBI Taxonomy" id="1160507"/>
    <lineage>
        <taxon>Eukaryota</taxon>
        <taxon>Fungi</taxon>
        <taxon>Dikarya</taxon>
        <taxon>Ascomycota</taxon>
        <taxon>Saccharomycotina</taxon>
        <taxon>Saccharomycetes</taxon>
        <taxon>Saccharomycetales</taxon>
        <taxon>Saccharomycetaceae</taxon>
        <taxon>Saccharomyces</taxon>
    </lineage>
</organism>
<accession>J8Q3L8</accession>
<comment type="caution">
    <text evidence="2">The sequence shown here is derived from an EMBL/GenBank/DDBJ whole genome shotgun (WGS) entry which is preliminary data.</text>
</comment>
<sequence>MLKQIWTAISLAGLVFGADILQLSYSDDKKEAIPLGTFEIDSTPEGKLTVKTVDLQKVETSGQYCLNAEIEGKLDMPCFSNMKLGMPLRYDLIVDVDDNNEINQLSLSYNEKNDAIVGVVRYPETGPSAPVAKLKKKTKTYADKKASKNKDGSTAQFEEDDEEVKEVSWFQKNWKMMVLGLLIYNFVVGSMKKKQQAPASGQKTE</sequence>
<feature type="signal peptide" evidence="1">
    <location>
        <begin position="1"/>
        <end position="17"/>
    </location>
</feature>
<name>J8Q3L8_SACAR</name>
<dbReference type="Proteomes" id="UP000006968">
    <property type="component" value="Chromosome IV"/>
</dbReference>
<evidence type="ECO:0000313" key="3">
    <source>
        <dbReference type="Proteomes" id="UP000006968"/>
    </source>
</evidence>
<dbReference type="OrthoDB" id="1894652at2759"/>
<reference evidence="2 3" key="1">
    <citation type="journal article" date="2013" name="BMC Genomics">
        <title>High quality de novo sequencing and assembly of the Saccharomyces arboricolus genome.</title>
        <authorList>
            <person name="Liti G."/>
            <person name="Nguyen Ba A.N."/>
            <person name="Blythe M."/>
            <person name="Mueller C.A."/>
            <person name="Bergstroem A."/>
            <person name="Cubillos F.A."/>
            <person name="Dafhnis-Calas F."/>
            <person name="Khoshraftar S."/>
            <person name="Malla S."/>
            <person name="Mehta N."/>
            <person name="Siow C.C."/>
            <person name="Warringer J."/>
            <person name="Moses A.M."/>
            <person name="Louis E.J."/>
            <person name="Nieduszynski C.A."/>
        </authorList>
    </citation>
    <scope>NUCLEOTIDE SEQUENCE [LARGE SCALE GENOMIC DNA]</scope>
    <source>
        <strain evidence="3">H-6 / AS 2.3317 / CBS 10644</strain>
    </source>
</reference>
<gene>
    <name evidence="2" type="ORF">SU7_0610</name>
</gene>
<dbReference type="HOGENOM" id="CLU_117308_0_0_1"/>
<keyword evidence="1" id="KW-0732">Signal</keyword>
<dbReference type="Pfam" id="PF21203">
    <property type="entry name" value="ECM10"/>
    <property type="match status" value="1"/>
</dbReference>